<feature type="transmembrane region" description="Helical" evidence="1">
    <location>
        <begin position="23"/>
        <end position="45"/>
    </location>
</feature>
<feature type="transmembrane region" description="Helical" evidence="1">
    <location>
        <begin position="123"/>
        <end position="143"/>
    </location>
</feature>
<evidence type="ECO:0000313" key="2">
    <source>
        <dbReference type="EMBL" id="RPF27402.1"/>
    </source>
</evidence>
<reference evidence="2 3" key="1">
    <citation type="submission" date="2018-11" db="EMBL/GenBank/DDBJ databases">
        <title>Sequencing the genomes of 1000 actinobacteria strains.</title>
        <authorList>
            <person name="Klenk H.-P."/>
        </authorList>
    </citation>
    <scope>NUCLEOTIDE SEQUENCE [LARGE SCALE GENOMIC DNA]</scope>
    <source>
        <strain evidence="2 3">DSM 14418</strain>
    </source>
</reference>
<keyword evidence="1" id="KW-0472">Membrane</keyword>
<protein>
    <recommendedName>
        <fullName evidence="4">ATP synthase protein I</fullName>
    </recommendedName>
</protein>
<dbReference type="RefSeq" id="WP_123916923.1">
    <property type="nucleotide sequence ID" value="NZ_RKRA01000001.1"/>
</dbReference>
<name>A0A3N4ZP01_9MICO</name>
<evidence type="ECO:0008006" key="4">
    <source>
        <dbReference type="Google" id="ProtNLM"/>
    </source>
</evidence>
<accession>A0A3N4ZP01</accession>
<keyword evidence="3" id="KW-1185">Reference proteome</keyword>
<comment type="caution">
    <text evidence="2">The sequence shown here is derived from an EMBL/GenBank/DDBJ whole genome shotgun (WGS) entry which is preliminary data.</text>
</comment>
<proteinExistence type="predicted"/>
<dbReference type="EMBL" id="RKRA01000001">
    <property type="protein sequence ID" value="RPF27402.1"/>
    <property type="molecule type" value="Genomic_DNA"/>
</dbReference>
<organism evidence="2 3">
    <name type="scientific">Georgenia muralis</name>
    <dbReference type="NCBI Taxonomy" id="154117"/>
    <lineage>
        <taxon>Bacteria</taxon>
        <taxon>Bacillati</taxon>
        <taxon>Actinomycetota</taxon>
        <taxon>Actinomycetes</taxon>
        <taxon>Micrococcales</taxon>
        <taxon>Bogoriellaceae</taxon>
        <taxon>Georgenia</taxon>
    </lineage>
</organism>
<evidence type="ECO:0000256" key="1">
    <source>
        <dbReference type="SAM" id="Phobius"/>
    </source>
</evidence>
<feature type="transmembrane region" description="Helical" evidence="1">
    <location>
        <begin position="51"/>
        <end position="75"/>
    </location>
</feature>
<keyword evidence="1" id="KW-0812">Transmembrane</keyword>
<dbReference type="Proteomes" id="UP000280726">
    <property type="component" value="Unassembled WGS sequence"/>
</dbReference>
<dbReference type="AlphaFoldDB" id="A0A3N4ZP01"/>
<feature type="transmembrane region" description="Helical" evidence="1">
    <location>
        <begin position="96"/>
        <end position="117"/>
    </location>
</feature>
<keyword evidence="1" id="KW-1133">Transmembrane helix</keyword>
<evidence type="ECO:0000313" key="3">
    <source>
        <dbReference type="Proteomes" id="UP000280726"/>
    </source>
</evidence>
<gene>
    <name evidence="2" type="ORF">EDD32_1882</name>
</gene>
<sequence>MSTADQPDQVDQRAERATRALRTTLLATAGASVALGVLGLLVAVLTSGSSAMWPGVSLFAVGQLVALTAAALTWRGLRRVVAGAAPRTVTTAVRSWLGRLAVAELVLLVTVAGVWLLLRPEAVVAVVACVLVSAQLAALLHVLRR</sequence>